<evidence type="ECO:0000256" key="1">
    <source>
        <dbReference type="ARBA" id="ARBA00022737"/>
    </source>
</evidence>
<dbReference type="InterPro" id="IPR036770">
    <property type="entry name" value="Ankyrin_rpt-contain_sf"/>
</dbReference>
<dbReference type="Proteomes" id="UP000295543">
    <property type="component" value="Unassembled WGS sequence"/>
</dbReference>
<gene>
    <name evidence="5" type="ORF">E2F49_11280</name>
</gene>
<dbReference type="InterPro" id="IPR002110">
    <property type="entry name" value="Ankyrin_rpt"/>
</dbReference>
<dbReference type="EMBL" id="SMTG01000004">
    <property type="protein sequence ID" value="TDK30913.1"/>
    <property type="molecule type" value="Genomic_DNA"/>
</dbReference>
<dbReference type="AlphaFoldDB" id="A0A4R5U962"/>
<feature type="repeat" description="ANK" evidence="3">
    <location>
        <begin position="131"/>
        <end position="163"/>
    </location>
</feature>
<evidence type="ECO:0000256" key="2">
    <source>
        <dbReference type="ARBA" id="ARBA00023043"/>
    </source>
</evidence>
<dbReference type="PROSITE" id="PS50297">
    <property type="entry name" value="ANK_REP_REGION"/>
    <property type="match status" value="2"/>
</dbReference>
<feature type="repeat" description="ANK" evidence="3">
    <location>
        <begin position="164"/>
        <end position="196"/>
    </location>
</feature>
<proteinExistence type="predicted"/>
<keyword evidence="1" id="KW-0677">Repeat</keyword>
<dbReference type="SUPFAM" id="SSF48403">
    <property type="entry name" value="Ankyrin repeat"/>
    <property type="match status" value="1"/>
</dbReference>
<comment type="caution">
    <text evidence="5">The sequence shown here is derived from an EMBL/GenBank/DDBJ whole genome shotgun (WGS) entry which is preliminary data.</text>
</comment>
<organism evidence="5 6">
    <name type="scientific">Luteimonas terrae</name>
    <dbReference type="NCBI Taxonomy" id="1530191"/>
    <lineage>
        <taxon>Bacteria</taxon>
        <taxon>Pseudomonadati</taxon>
        <taxon>Pseudomonadota</taxon>
        <taxon>Gammaproteobacteria</taxon>
        <taxon>Lysobacterales</taxon>
        <taxon>Lysobacteraceae</taxon>
        <taxon>Luteimonas</taxon>
    </lineage>
</organism>
<name>A0A4R5U962_9GAMM</name>
<feature type="repeat" description="ANK" evidence="3">
    <location>
        <begin position="97"/>
        <end position="129"/>
    </location>
</feature>
<dbReference type="Pfam" id="PF00023">
    <property type="entry name" value="Ank"/>
    <property type="match status" value="1"/>
</dbReference>
<dbReference type="Pfam" id="PF12796">
    <property type="entry name" value="Ank_2"/>
    <property type="match status" value="1"/>
</dbReference>
<keyword evidence="4" id="KW-0732">Signal</keyword>
<keyword evidence="2 3" id="KW-0040">ANK repeat</keyword>
<reference evidence="5 6" key="1">
    <citation type="submission" date="2019-03" db="EMBL/GenBank/DDBJ databases">
        <title>Luteimonas zhaokaii sp.nov., isolated from the rectal contents of Plateau pika in Yushu, Qinghai Province, China.</title>
        <authorList>
            <person name="Zhang G."/>
        </authorList>
    </citation>
    <scope>NUCLEOTIDE SEQUENCE [LARGE SCALE GENOMIC DNA]</scope>
    <source>
        <strain evidence="5 6">THG-MD21</strain>
    </source>
</reference>
<evidence type="ECO:0000313" key="6">
    <source>
        <dbReference type="Proteomes" id="UP000295543"/>
    </source>
</evidence>
<feature type="chain" id="PRO_5020406938" evidence="4">
    <location>
        <begin position="26"/>
        <end position="243"/>
    </location>
</feature>
<evidence type="ECO:0000256" key="3">
    <source>
        <dbReference type="PROSITE-ProRule" id="PRU00023"/>
    </source>
</evidence>
<dbReference type="PANTHER" id="PTHR24171">
    <property type="entry name" value="ANKYRIN REPEAT DOMAIN-CONTAINING PROTEIN 39-RELATED"/>
    <property type="match status" value="1"/>
</dbReference>
<feature type="signal peptide" evidence="4">
    <location>
        <begin position="1"/>
        <end position="25"/>
    </location>
</feature>
<dbReference type="PANTHER" id="PTHR24171:SF8">
    <property type="entry name" value="BRCA1-ASSOCIATED RING DOMAIN PROTEIN 1"/>
    <property type="match status" value="1"/>
</dbReference>
<evidence type="ECO:0000313" key="5">
    <source>
        <dbReference type="EMBL" id="TDK30913.1"/>
    </source>
</evidence>
<protein>
    <submittedName>
        <fullName evidence="5">Uncharacterized protein</fullName>
    </submittedName>
</protein>
<dbReference type="GO" id="GO:0085020">
    <property type="term" value="P:protein K6-linked ubiquitination"/>
    <property type="evidence" value="ECO:0007669"/>
    <property type="project" value="TreeGrafter"/>
</dbReference>
<dbReference type="GO" id="GO:0004842">
    <property type="term" value="F:ubiquitin-protein transferase activity"/>
    <property type="evidence" value="ECO:0007669"/>
    <property type="project" value="TreeGrafter"/>
</dbReference>
<dbReference type="OrthoDB" id="6020170at2"/>
<feature type="repeat" description="ANK" evidence="3">
    <location>
        <begin position="64"/>
        <end position="96"/>
    </location>
</feature>
<dbReference type="Gene3D" id="1.25.40.20">
    <property type="entry name" value="Ankyrin repeat-containing domain"/>
    <property type="match status" value="1"/>
</dbReference>
<keyword evidence="6" id="KW-1185">Reference proteome</keyword>
<dbReference type="PROSITE" id="PS50088">
    <property type="entry name" value="ANK_REPEAT"/>
    <property type="match status" value="4"/>
</dbReference>
<sequence>MTGIRALASSLILLCAAGCAQPSMSNDAFDTPATAQLADAVRRGDAAEIRRQLEHVAPDTPGSDGDTLLMDAIRQRRAVSVEALLDGGADPNRVNARGETPVHAAAFSGDPAILRAVIAKGGDVDAVNPHTGATPLVQALLSPTAGQAEVLLDAGADPNRADRNGDTPLHVAGRTNGGAAILALLRKGARPQTENSRGATFQSEYFGFPANLLNDRARAERREIVAWLKANGVPLEANVQATY</sequence>
<dbReference type="PRINTS" id="PR01415">
    <property type="entry name" value="ANKYRIN"/>
</dbReference>
<evidence type="ECO:0000256" key="4">
    <source>
        <dbReference type="SAM" id="SignalP"/>
    </source>
</evidence>
<accession>A0A4R5U962</accession>
<dbReference type="SMART" id="SM00248">
    <property type="entry name" value="ANK"/>
    <property type="match status" value="4"/>
</dbReference>